<protein>
    <recommendedName>
        <fullName evidence="8">DUF4870 domain-containing protein</fullName>
    </recommendedName>
</protein>
<dbReference type="KEGG" id="fak:FUA48_15340"/>
<feature type="transmembrane region" description="Helical" evidence="5">
    <location>
        <begin position="115"/>
        <end position="138"/>
    </location>
</feature>
<keyword evidence="7" id="KW-1185">Reference proteome</keyword>
<evidence type="ECO:0000256" key="2">
    <source>
        <dbReference type="ARBA" id="ARBA00022692"/>
    </source>
</evidence>
<dbReference type="Pfam" id="PF09685">
    <property type="entry name" value="MamF_MmsF"/>
    <property type="match status" value="1"/>
</dbReference>
<keyword evidence="3 5" id="KW-1133">Transmembrane helix</keyword>
<keyword evidence="2 5" id="KW-0812">Transmembrane</keyword>
<accession>A0A5B9FV71</accession>
<feature type="transmembrane region" description="Helical" evidence="5">
    <location>
        <begin position="22"/>
        <end position="49"/>
    </location>
</feature>
<sequence>MNNTIQQQAIHPNEYEQASNGYLMAIVAVIGGLPLPIINLIASFGYYLAKRKASYFVRWHAIQAVLAQLILVPFNSLAWAWTLGTFIKSGRFLLEHSHDGRNHLWPLLEALTTPYIIYMSFIILFNTFEFFAVMYTGARVRKGHNVRWFLIASITDRLCSKEKRDIYNI</sequence>
<evidence type="ECO:0000256" key="5">
    <source>
        <dbReference type="SAM" id="Phobius"/>
    </source>
</evidence>
<evidence type="ECO:0000313" key="7">
    <source>
        <dbReference type="Proteomes" id="UP000321222"/>
    </source>
</evidence>
<gene>
    <name evidence="6" type="ORF">FUA48_15340</name>
</gene>
<evidence type="ECO:0000256" key="3">
    <source>
        <dbReference type="ARBA" id="ARBA00022989"/>
    </source>
</evidence>
<evidence type="ECO:0008006" key="8">
    <source>
        <dbReference type="Google" id="ProtNLM"/>
    </source>
</evidence>
<evidence type="ECO:0000256" key="4">
    <source>
        <dbReference type="ARBA" id="ARBA00023136"/>
    </source>
</evidence>
<keyword evidence="4 5" id="KW-0472">Membrane</keyword>
<reference evidence="6 7" key="1">
    <citation type="submission" date="2019-08" db="EMBL/GenBank/DDBJ databases">
        <title>Flavobacterium alkalisoli sp. nov., isolated from rhizosphere soil of Suaeda salsa.</title>
        <authorList>
            <person name="Sun J.-Q."/>
            <person name="Xu L."/>
        </authorList>
    </citation>
    <scope>NUCLEOTIDE SEQUENCE [LARGE SCALE GENOMIC DNA]</scope>
    <source>
        <strain evidence="6 7">XS-5</strain>
    </source>
</reference>
<dbReference type="EMBL" id="CP042831">
    <property type="protein sequence ID" value="QEE50900.1"/>
    <property type="molecule type" value="Genomic_DNA"/>
</dbReference>
<dbReference type="AlphaFoldDB" id="A0A5B9FV71"/>
<name>A0A5B9FV71_9FLAO</name>
<evidence type="ECO:0000313" key="6">
    <source>
        <dbReference type="EMBL" id="QEE50900.1"/>
    </source>
</evidence>
<comment type="subcellular location">
    <subcellularLocation>
        <location evidence="1">Membrane</location>
        <topology evidence="1">Multi-pass membrane protein</topology>
    </subcellularLocation>
</comment>
<dbReference type="InterPro" id="IPR019109">
    <property type="entry name" value="MamF_MmsF"/>
</dbReference>
<evidence type="ECO:0000256" key="1">
    <source>
        <dbReference type="ARBA" id="ARBA00004141"/>
    </source>
</evidence>
<feature type="transmembrane region" description="Helical" evidence="5">
    <location>
        <begin position="61"/>
        <end position="81"/>
    </location>
</feature>
<dbReference type="Proteomes" id="UP000321222">
    <property type="component" value="Chromosome"/>
</dbReference>
<dbReference type="RefSeq" id="WP_147584343.1">
    <property type="nucleotide sequence ID" value="NZ_CP042831.1"/>
</dbReference>
<organism evidence="6 7">
    <name type="scientific">Flavobacterium alkalisoli</name>
    <dbReference type="NCBI Taxonomy" id="2602769"/>
    <lineage>
        <taxon>Bacteria</taxon>
        <taxon>Pseudomonadati</taxon>
        <taxon>Bacteroidota</taxon>
        <taxon>Flavobacteriia</taxon>
        <taxon>Flavobacteriales</taxon>
        <taxon>Flavobacteriaceae</taxon>
        <taxon>Flavobacterium</taxon>
    </lineage>
</organism>
<dbReference type="OrthoDB" id="1092330at2"/>
<proteinExistence type="predicted"/>